<evidence type="ECO:0000313" key="3">
    <source>
        <dbReference type="EMBL" id="KKR70431.1"/>
    </source>
</evidence>
<keyword evidence="1" id="KW-0472">Membrane</keyword>
<protein>
    <recommendedName>
        <fullName evidence="5">Ig-like domain-containing protein</fullName>
    </recommendedName>
</protein>
<feature type="chain" id="PRO_5002534484" description="Ig-like domain-containing protein" evidence="2">
    <location>
        <begin position="26"/>
        <end position="186"/>
    </location>
</feature>
<keyword evidence="1" id="KW-1133">Transmembrane helix</keyword>
<gene>
    <name evidence="3" type="ORF">UU14_C0049G0010</name>
</gene>
<evidence type="ECO:0000256" key="2">
    <source>
        <dbReference type="SAM" id="SignalP"/>
    </source>
</evidence>
<evidence type="ECO:0008006" key="5">
    <source>
        <dbReference type="Google" id="ProtNLM"/>
    </source>
</evidence>
<keyword evidence="2" id="KW-0732">Signal</keyword>
<dbReference type="EMBL" id="LBZM01000049">
    <property type="protein sequence ID" value="KKR70431.1"/>
    <property type="molecule type" value="Genomic_DNA"/>
</dbReference>
<sequence length="186" mass="19745">MTGKLFISILLAITFFMQSDSIAMAVTPPDFPSCQSPEGDVKVSYSSGTHGIVGNNQTYTGSDTVYTLSDNRLSQCFCSEGGDGIQTNWWKVNSLTESEVQILKNQGWFFVPNGSLWGLDETSYMAKNSTYACRSENGSVGGTSDSSAGGSVLGLASTGTIQAIIAFLSLGILLITSGLYIKRSNS</sequence>
<reference evidence="3 4" key="1">
    <citation type="journal article" date="2015" name="Nature">
        <title>rRNA introns, odd ribosomes, and small enigmatic genomes across a large radiation of phyla.</title>
        <authorList>
            <person name="Brown C.T."/>
            <person name="Hug L.A."/>
            <person name="Thomas B.C."/>
            <person name="Sharon I."/>
            <person name="Castelle C.J."/>
            <person name="Singh A."/>
            <person name="Wilkins M.J."/>
            <person name="Williams K.H."/>
            <person name="Banfield J.F."/>
        </authorList>
    </citation>
    <scope>NUCLEOTIDE SEQUENCE [LARGE SCALE GENOMIC DNA]</scope>
</reference>
<name>A0A0G0T6S3_9BACT</name>
<dbReference type="AlphaFoldDB" id="A0A0G0T6S3"/>
<comment type="caution">
    <text evidence="3">The sequence shown here is derived from an EMBL/GenBank/DDBJ whole genome shotgun (WGS) entry which is preliminary data.</text>
</comment>
<keyword evidence="1" id="KW-0812">Transmembrane</keyword>
<proteinExistence type="predicted"/>
<feature type="transmembrane region" description="Helical" evidence="1">
    <location>
        <begin position="161"/>
        <end position="181"/>
    </location>
</feature>
<dbReference type="Proteomes" id="UP000034664">
    <property type="component" value="Unassembled WGS sequence"/>
</dbReference>
<evidence type="ECO:0000313" key="4">
    <source>
        <dbReference type="Proteomes" id="UP000034664"/>
    </source>
</evidence>
<organism evidence="3 4">
    <name type="scientific">Candidatus Roizmanbacteria bacterium GW2011_GWB1_40_7</name>
    <dbReference type="NCBI Taxonomy" id="1618482"/>
    <lineage>
        <taxon>Bacteria</taxon>
        <taxon>Candidatus Roizmaniibacteriota</taxon>
    </lineage>
</organism>
<feature type="signal peptide" evidence="2">
    <location>
        <begin position="1"/>
        <end position="25"/>
    </location>
</feature>
<accession>A0A0G0T6S3</accession>
<evidence type="ECO:0000256" key="1">
    <source>
        <dbReference type="SAM" id="Phobius"/>
    </source>
</evidence>